<dbReference type="InterPro" id="IPR001789">
    <property type="entry name" value="Sig_transdc_resp-reg_receiver"/>
</dbReference>
<evidence type="ECO:0000313" key="11">
    <source>
        <dbReference type="Proteomes" id="UP000500857"/>
    </source>
</evidence>
<keyword evidence="4" id="KW-0808">Transferase</keyword>
<evidence type="ECO:0000256" key="2">
    <source>
        <dbReference type="ARBA" id="ARBA00012438"/>
    </source>
</evidence>
<name>A0A6H1TWF5_9CYAN</name>
<gene>
    <name evidence="10" type="ORF">HCG48_09355</name>
</gene>
<dbReference type="SMART" id="SM00387">
    <property type="entry name" value="HATPase_c"/>
    <property type="match status" value="1"/>
</dbReference>
<dbReference type="PRINTS" id="PR00344">
    <property type="entry name" value="BCTRLSENSOR"/>
</dbReference>
<dbReference type="Proteomes" id="UP000500857">
    <property type="component" value="Chromosome"/>
</dbReference>
<protein>
    <recommendedName>
        <fullName evidence="2">histidine kinase</fullName>
        <ecNumber evidence="2">2.7.13.3</ecNumber>
    </recommendedName>
</protein>
<feature type="domain" description="Response regulatory" evidence="9">
    <location>
        <begin position="12"/>
        <end position="128"/>
    </location>
</feature>
<dbReference type="CDD" id="cd00082">
    <property type="entry name" value="HisKA"/>
    <property type="match status" value="1"/>
</dbReference>
<keyword evidence="3 6" id="KW-0597">Phosphoprotein</keyword>
<dbReference type="Gene3D" id="3.40.50.2300">
    <property type="match status" value="1"/>
</dbReference>
<evidence type="ECO:0000256" key="4">
    <source>
        <dbReference type="ARBA" id="ARBA00022777"/>
    </source>
</evidence>
<dbReference type="PANTHER" id="PTHR43547">
    <property type="entry name" value="TWO-COMPONENT HISTIDINE KINASE"/>
    <property type="match status" value="1"/>
</dbReference>
<dbReference type="Pfam" id="PF00512">
    <property type="entry name" value="HisKA"/>
    <property type="match status" value="1"/>
</dbReference>
<dbReference type="InterPro" id="IPR004358">
    <property type="entry name" value="Sig_transdc_His_kin-like_C"/>
</dbReference>
<dbReference type="Pfam" id="PF00072">
    <property type="entry name" value="Response_reg"/>
    <property type="match status" value="1"/>
</dbReference>
<dbReference type="InterPro" id="IPR003594">
    <property type="entry name" value="HATPase_dom"/>
</dbReference>
<evidence type="ECO:0000256" key="7">
    <source>
        <dbReference type="SAM" id="Coils"/>
    </source>
</evidence>
<evidence type="ECO:0000313" key="10">
    <source>
        <dbReference type="EMBL" id="QIZ70765.1"/>
    </source>
</evidence>
<dbReference type="CDD" id="cd17574">
    <property type="entry name" value="REC_OmpR"/>
    <property type="match status" value="1"/>
</dbReference>
<dbReference type="EMBL" id="CP051167">
    <property type="protein sequence ID" value="QIZ70765.1"/>
    <property type="molecule type" value="Genomic_DNA"/>
</dbReference>
<dbReference type="InterPro" id="IPR036890">
    <property type="entry name" value="HATPase_C_sf"/>
</dbReference>
<dbReference type="InterPro" id="IPR011006">
    <property type="entry name" value="CheY-like_superfamily"/>
</dbReference>
<dbReference type="InterPro" id="IPR005467">
    <property type="entry name" value="His_kinase_dom"/>
</dbReference>
<evidence type="ECO:0000256" key="6">
    <source>
        <dbReference type="PROSITE-ProRule" id="PRU00169"/>
    </source>
</evidence>
<dbReference type="KEGG" id="oxy:HCG48_09355"/>
<dbReference type="Gene3D" id="1.10.287.130">
    <property type="match status" value="1"/>
</dbReference>
<dbReference type="SMART" id="SM00388">
    <property type="entry name" value="HisKA"/>
    <property type="match status" value="1"/>
</dbReference>
<dbReference type="Pfam" id="PF02518">
    <property type="entry name" value="HATPase_c"/>
    <property type="match status" value="1"/>
</dbReference>
<proteinExistence type="predicted"/>
<dbReference type="SUPFAM" id="SSF55874">
    <property type="entry name" value="ATPase domain of HSP90 chaperone/DNA topoisomerase II/histidine kinase"/>
    <property type="match status" value="1"/>
</dbReference>
<keyword evidence="4" id="KW-0418">Kinase</keyword>
<dbReference type="SUPFAM" id="SSF52172">
    <property type="entry name" value="CheY-like"/>
    <property type="match status" value="1"/>
</dbReference>
<dbReference type="InterPro" id="IPR003661">
    <property type="entry name" value="HisK_dim/P_dom"/>
</dbReference>
<keyword evidence="11" id="KW-1185">Reference proteome</keyword>
<evidence type="ECO:0000256" key="3">
    <source>
        <dbReference type="ARBA" id="ARBA00022553"/>
    </source>
</evidence>
<dbReference type="AlphaFoldDB" id="A0A6H1TWF5"/>
<keyword evidence="5" id="KW-0902">Two-component regulatory system</keyword>
<dbReference type="PROSITE" id="PS50110">
    <property type="entry name" value="RESPONSE_REGULATORY"/>
    <property type="match status" value="1"/>
</dbReference>
<organism evidence="10 11">
    <name type="scientific">Oxynema aestuarii AP17</name>
    <dbReference type="NCBI Taxonomy" id="2064643"/>
    <lineage>
        <taxon>Bacteria</taxon>
        <taxon>Bacillati</taxon>
        <taxon>Cyanobacteriota</taxon>
        <taxon>Cyanophyceae</taxon>
        <taxon>Oscillatoriophycideae</taxon>
        <taxon>Oscillatoriales</taxon>
        <taxon>Oscillatoriaceae</taxon>
        <taxon>Oxynema</taxon>
        <taxon>Oxynema aestuarii</taxon>
    </lineage>
</organism>
<reference evidence="10 11" key="1">
    <citation type="submission" date="2020-04" db="EMBL/GenBank/DDBJ databases">
        <authorList>
            <person name="Basu S."/>
            <person name="Maruthanayagam V."/>
            <person name="Chakraborty S."/>
            <person name="Pramanik A."/>
            <person name="Mukherjee J."/>
            <person name="Brink B."/>
        </authorList>
    </citation>
    <scope>NUCLEOTIDE SEQUENCE [LARGE SCALE GENOMIC DNA]</scope>
    <source>
        <strain evidence="10 11">AP17</strain>
    </source>
</reference>
<dbReference type="SUPFAM" id="SSF47384">
    <property type="entry name" value="Homodimeric domain of signal transducing histidine kinase"/>
    <property type="match status" value="1"/>
</dbReference>
<dbReference type="Gene3D" id="3.30.565.10">
    <property type="entry name" value="Histidine kinase-like ATPase, C-terminal domain"/>
    <property type="match status" value="1"/>
</dbReference>
<evidence type="ECO:0000256" key="5">
    <source>
        <dbReference type="ARBA" id="ARBA00023012"/>
    </source>
</evidence>
<comment type="catalytic activity">
    <reaction evidence="1">
        <text>ATP + protein L-histidine = ADP + protein N-phospho-L-histidine.</text>
        <dbReference type="EC" id="2.7.13.3"/>
    </reaction>
</comment>
<evidence type="ECO:0000259" key="8">
    <source>
        <dbReference type="PROSITE" id="PS50109"/>
    </source>
</evidence>
<dbReference type="CDD" id="cd00075">
    <property type="entry name" value="HATPase"/>
    <property type="match status" value="1"/>
</dbReference>
<dbReference type="InterPro" id="IPR036097">
    <property type="entry name" value="HisK_dim/P_sf"/>
</dbReference>
<dbReference type="EC" id="2.7.13.3" evidence="2"/>
<dbReference type="SMART" id="SM00448">
    <property type="entry name" value="REC"/>
    <property type="match status" value="1"/>
</dbReference>
<dbReference type="GO" id="GO:0000155">
    <property type="term" value="F:phosphorelay sensor kinase activity"/>
    <property type="evidence" value="ECO:0007669"/>
    <property type="project" value="InterPro"/>
</dbReference>
<dbReference type="PROSITE" id="PS50109">
    <property type="entry name" value="HIS_KIN"/>
    <property type="match status" value="1"/>
</dbReference>
<evidence type="ECO:0000256" key="1">
    <source>
        <dbReference type="ARBA" id="ARBA00000085"/>
    </source>
</evidence>
<evidence type="ECO:0000259" key="9">
    <source>
        <dbReference type="PROSITE" id="PS50110"/>
    </source>
</evidence>
<feature type="modified residue" description="4-aspartylphosphate" evidence="6">
    <location>
        <position position="61"/>
    </location>
</feature>
<dbReference type="PANTHER" id="PTHR43547:SF2">
    <property type="entry name" value="HYBRID SIGNAL TRANSDUCTION HISTIDINE KINASE C"/>
    <property type="match status" value="1"/>
</dbReference>
<feature type="coiled-coil region" evidence="7">
    <location>
        <begin position="121"/>
        <end position="150"/>
    </location>
</feature>
<dbReference type="RefSeq" id="WP_168568920.1">
    <property type="nucleotide sequence ID" value="NZ_CP051167.1"/>
</dbReference>
<keyword evidence="7" id="KW-0175">Coiled coil</keyword>
<sequence>MNINFSPTHSPLILLVDDDRTTRMMLRRAMIKEGYRVAEASNGLEGVEAYRQIQPDMVLLDARMPGLDGFACCQQIQAVSELKSTPILMITSLEDEDSVDRAFQVGATDYITKPIHWAVLRRRVQRLLQEKQAEREILKALERERELNALRSGIVTTISHEYQTPLTAIISSAELLECYWPRWGEDKRKKHLQRIQTAAGHLSQLVRDVLSIDLAQSGQLEFNPLVLDLEQWCRALVAEAGDPRREIALNFEGDCQNLILDGQLLQQILTNLLSNAIKYSPGGGAIELIVRCRDLHREDADLGSDGQEANRYQILGGVAQLEPADDTCSAIVCLQVRDRGIGVPATERRAIFQAFQRGSNVATIQGTGLGLAIVKRCVELHGGQIEIDSELDVGTTVTVTLPVRRLSPNTSLGDRRSIAESSSLEATG</sequence>
<accession>A0A6H1TWF5</accession>
<feature type="domain" description="Histidine kinase" evidence="8">
    <location>
        <begin position="157"/>
        <end position="405"/>
    </location>
</feature>